<name>A0A8S9XTP4_APOLU</name>
<accession>A0A8S9XTP4</accession>
<organism evidence="3 4">
    <name type="scientific">Apolygus lucorum</name>
    <name type="common">Small green plant bug</name>
    <name type="synonym">Lygocoris lucorum</name>
    <dbReference type="NCBI Taxonomy" id="248454"/>
    <lineage>
        <taxon>Eukaryota</taxon>
        <taxon>Metazoa</taxon>
        <taxon>Ecdysozoa</taxon>
        <taxon>Arthropoda</taxon>
        <taxon>Hexapoda</taxon>
        <taxon>Insecta</taxon>
        <taxon>Pterygota</taxon>
        <taxon>Neoptera</taxon>
        <taxon>Paraneoptera</taxon>
        <taxon>Hemiptera</taxon>
        <taxon>Heteroptera</taxon>
        <taxon>Panheteroptera</taxon>
        <taxon>Cimicomorpha</taxon>
        <taxon>Miridae</taxon>
        <taxon>Mirini</taxon>
        <taxon>Apolygus</taxon>
    </lineage>
</organism>
<dbReference type="Gene3D" id="1.20.1250.20">
    <property type="entry name" value="MFS general substrate transporter like domains"/>
    <property type="match status" value="1"/>
</dbReference>
<gene>
    <name evidence="3" type="ORF">GE061_012121</name>
</gene>
<keyword evidence="2" id="KW-1133">Transmembrane helix</keyword>
<evidence type="ECO:0000313" key="3">
    <source>
        <dbReference type="EMBL" id="KAF6211608.1"/>
    </source>
</evidence>
<sequence>MITANGVYLDIACMAARFFGGMTNSSLTTIVASMYPTLMRTLGLGWGNLFTSIGLAVATNIVLLSNWKANLPLLILGISGLLGSLALLFLPGRVSRDLLDLPEEVEYCHKVISAIRRQGSRASPLAPQWNPPAPFPSAIAESDTTAGADVARKSPSHTSFHNEGRSESSAKTVLSQPSRKRLF</sequence>
<comment type="caution">
    <text evidence="3">The sequence shown here is derived from an EMBL/GenBank/DDBJ whole genome shotgun (WGS) entry which is preliminary data.</text>
</comment>
<dbReference type="SUPFAM" id="SSF103473">
    <property type="entry name" value="MFS general substrate transporter"/>
    <property type="match status" value="1"/>
</dbReference>
<proteinExistence type="predicted"/>
<protein>
    <recommendedName>
        <fullName evidence="5">Major facilitator superfamily (MFS) profile domain-containing protein</fullName>
    </recommendedName>
</protein>
<feature type="region of interest" description="Disordered" evidence="1">
    <location>
        <begin position="134"/>
        <end position="183"/>
    </location>
</feature>
<keyword evidence="4" id="KW-1185">Reference proteome</keyword>
<dbReference type="AlphaFoldDB" id="A0A8S9XTP4"/>
<keyword evidence="2" id="KW-0812">Transmembrane</keyword>
<dbReference type="Proteomes" id="UP000466442">
    <property type="component" value="Unassembled WGS sequence"/>
</dbReference>
<evidence type="ECO:0000256" key="2">
    <source>
        <dbReference type="SAM" id="Phobius"/>
    </source>
</evidence>
<feature type="transmembrane region" description="Helical" evidence="2">
    <location>
        <begin position="71"/>
        <end position="90"/>
    </location>
</feature>
<feature type="transmembrane region" description="Helical" evidence="2">
    <location>
        <begin position="44"/>
        <end position="65"/>
    </location>
</feature>
<dbReference type="EMBL" id="WIXP02000004">
    <property type="protein sequence ID" value="KAF6211608.1"/>
    <property type="molecule type" value="Genomic_DNA"/>
</dbReference>
<evidence type="ECO:0000256" key="1">
    <source>
        <dbReference type="SAM" id="MobiDB-lite"/>
    </source>
</evidence>
<evidence type="ECO:0000313" key="4">
    <source>
        <dbReference type="Proteomes" id="UP000466442"/>
    </source>
</evidence>
<dbReference type="InterPro" id="IPR036259">
    <property type="entry name" value="MFS_trans_sf"/>
</dbReference>
<keyword evidence="2" id="KW-0472">Membrane</keyword>
<evidence type="ECO:0008006" key="5">
    <source>
        <dbReference type="Google" id="ProtNLM"/>
    </source>
</evidence>
<reference evidence="3" key="1">
    <citation type="journal article" date="2021" name="Mol. Ecol. Resour.">
        <title>Apolygus lucorum genome provides insights into omnivorousness and mesophyll feeding.</title>
        <authorList>
            <person name="Liu Y."/>
            <person name="Liu H."/>
            <person name="Wang H."/>
            <person name="Huang T."/>
            <person name="Liu B."/>
            <person name="Yang B."/>
            <person name="Yin L."/>
            <person name="Li B."/>
            <person name="Zhang Y."/>
            <person name="Zhang S."/>
            <person name="Jiang F."/>
            <person name="Zhang X."/>
            <person name="Ren Y."/>
            <person name="Wang B."/>
            <person name="Wang S."/>
            <person name="Lu Y."/>
            <person name="Wu K."/>
            <person name="Fan W."/>
            <person name="Wang G."/>
        </authorList>
    </citation>
    <scope>NUCLEOTIDE SEQUENCE</scope>
    <source>
        <strain evidence="3">12Hb</strain>
    </source>
</reference>